<evidence type="ECO:0000256" key="3">
    <source>
        <dbReference type="RuleBase" id="RU003616"/>
    </source>
</evidence>
<evidence type="ECO:0000313" key="7">
    <source>
        <dbReference type="Proteomes" id="UP000295252"/>
    </source>
</evidence>
<dbReference type="PROSITE" id="PS01031">
    <property type="entry name" value="SHSP"/>
    <property type="match status" value="1"/>
</dbReference>
<dbReference type="PANTHER" id="PTHR46733:SF3">
    <property type="entry name" value="26.5 KDA HEAT SHOCK PROTEIN, MITOCHONDRIAL"/>
    <property type="match status" value="1"/>
</dbReference>
<protein>
    <recommendedName>
        <fullName evidence="5">SHSP domain-containing protein</fullName>
    </recommendedName>
</protein>
<feature type="domain" description="SHSP" evidence="5">
    <location>
        <begin position="118"/>
        <end position="236"/>
    </location>
</feature>
<evidence type="ECO:0000256" key="4">
    <source>
        <dbReference type="SAM" id="MobiDB-lite"/>
    </source>
</evidence>
<organism evidence="6 7">
    <name type="scientific">Coffea canephora</name>
    <name type="common">Robusta coffee</name>
    <dbReference type="NCBI Taxonomy" id="49390"/>
    <lineage>
        <taxon>Eukaryota</taxon>
        <taxon>Viridiplantae</taxon>
        <taxon>Streptophyta</taxon>
        <taxon>Embryophyta</taxon>
        <taxon>Tracheophyta</taxon>
        <taxon>Spermatophyta</taxon>
        <taxon>Magnoliopsida</taxon>
        <taxon>eudicotyledons</taxon>
        <taxon>Gunneridae</taxon>
        <taxon>Pentapetalae</taxon>
        <taxon>asterids</taxon>
        <taxon>lamiids</taxon>
        <taxon>Gentianales</taxon>
        <taxon>Rubiaceae</taxon>
        <taxon>Ixoroideae</taxon>
        <taxon>Gardenieae complex</taxon>
        <taxon>Bertiereae - Coffeeae clade</taxon>
        <taxon>Coffeeae</taxon>
        <taxon>Coffea</taxon>
    </lineage>
</organism>
<sequence length="236" mass="26398">MALARLALKNLQQRVAPASSSLPSFQCASERTVNSVQKRRWGSELLRRISSAAGKEDSAGQQVAVSEGGKKSNKLFPKKKQRSSLWKKEDDNFPPPLWEFFPSGLGNSLVQASENINRLLGNLSPSRLLGKFKEQDDLYKLRLPVPGLAKEDVKVTVDDGVLTIKGERKEEEEGSDDDDDEDDHWASFYGYYNTSVLLPDDAKVDEIRAEMKDGVLTVVIPRTERPKKDVKEISVH</sequence>
<keyword evidence="7" id="KW-1185">Reference proteome</keyword>
<dbReference type="AlphaFoldDB" id="A0A068TS31"/>
<dbReference type="PANTHER" id="PTHR46733">
    <property type="entry name" value="26.5 KDA HEAT SHOCK PROTEIN, MITOCHONDRIAL"/>
    <property type="match status" value="1"/>
</dbReference>
<feature type="region of interest" description="Disordered" evidence="4">
    <location>
        <begin position="57"/>
        <end position="88"/>
    </location>
</feature>
<evidence type="ECO:0000256" key="2">
    <source>
        <dbReference type="PROSITE-ProRule" id="PRU00285"/>
    </source>
</evidence>
<evidence type="ECO:0000313" key="6">
    <source>
        <dbReference type="EMBL" id="CDO98148.1"/>
    </source>
</evidence>
<dbReference type="SUPFAM" id="SSF49764">
    <property type="entry name" value="HSP20-like chaperones"/>
    <property type="match status" value="1"/>
</dbReference>
<name>A0A068TS31_COFCA</name>
<dbReference type="STRING" id="49390.A0A068TS31"/>
<dbReference type="Proteomes" id="UP000295252">
    <property type="component" value="Chromosome VI"/>
</dbReference>
<dbReference type="OrthoDB" id="1431247at2759"/>
<dbReference type="InterPro" id="IPR002068">
    <property type="entry name" value="A-crystallin/Hsp20_dom"/>
</dbReference>
<accession>A0A068TS31</accession>
<dbReference type="Gene3D" id="2.60.40.790">
    <property type="match status" value="1"/>
</dbReference>
<dbReference type="Gramene" id="CDO98148">
    <property type="protein sequence ID" value="CDO98148"/>
    <property type="gene ID" value="GSCOC_T00022152001"/>
</dbReference>
<comment type="similarity">
    <text evidence="2 3">Belongs to the small heat shock protein (HSP20) family.</text>
</comment>
<dbReference type="InterPro" id="IPR008978">
    <property type="entry name" value="HSP20-like_chaperone"/>
</dbReference>
<dbReference type="CDD" id="cd06464">
    <property type="entry name" value="ACD_sHsps-like"/>
    <property type="match status" value="1"/>
</dbReference>
<dbReference type="EMBL" id="HG739086">
    <property type="protein sequence ID" value="CDO98148.1"/>
    <property type="molecule type" value="Genomic_DNA"/>
</dbReference>
<dbReference type="OMA" id="GEWWSAS"/>
<keyword evidence="1" id="KW-0346">Stress response</keyword>
<feature type="compositionally biased region" description="Basic residues" evidence="4">
    <location>
        <begin position="71"/>
        <end position="82"/>
    </location>
</feature>
<dbReference type="PhylomeDB" id="A0A068TS31"/>
<proteinExistence type="inferred from homology"/>
<reference evidence="7" key="1">
    <citation type="journal article" date="2014" name="Science">
        <title>The coffee genome provides insight into the convergent evolution of caffeine biosynthesis.</title>
        <authorList>
            <person name="Denoeud F."/>
            <person name="Carretero-Paulet L."/>
            <person name="Dereeper A."/>
            <person name="Droc G."/>
            <person name="Guyot R."/>
            <person name="Pietrella M."/>
            <person name="Zheng C."/>
            <person name="Alberti A."/>
            <person name="Anthony F."/>
            <person name="Aprea G."/>
            <person name="Aury J.M."/>
            <person name="Bento P."/>
            <person name="Bernard M."/>
            <person name="Bocs S."/>
            <person name="Campa C."/>
            <person name="Cenci A."/>
            <person name="Combes M.C."/>
            <person name="Crouzillat D."/>
            <person name="Da Silva C."/>
            <person name="Daddiego L."/>
            <person name="De Bellis F."/>
            <person name="Dussert S."/>
            <person name="Garsmeur O."/>
            <person name="Gayraud T."/>
            <person name="Guignon V."/>
            <person name="Jahn K."/>
            <person name="Jamilloux V."/>
            <person name="Joet T."/>
            <person name="Labadie K."/>
            <person name="Lan T."/>
            <person name="Leclercq J."/>
            <person name="Lepelley M."/>
            <person name="Leroy T."/>
            <person name="Li L.T."/>
            <person name="Librado P."/>
            <person name="Lopez L."/>
            <person name="Munoz A."/>
            <person name="Noel B."/>
            <person name="Pallavicini A."/>
            <person name="Perrotta G."/>
            <person name="Poncet V."/>
            <person name="Pot D."/>
            <person name="Priyono X."/>
            <person name="Rigoreau M."/>
            <person name="Rouard M."/>
            <person name="Rozas J."/>
            <person name="Tranchant-Dubreuil C."/>
            <person name="VanBuren R."/>
            <person name="Zhang Q."/>
            <person name="Andrade A.C."/>
            <person name="Argout X."/>
            <person name="Bertrand B."/>
            <person name="de Kochko A."/>
            <person name="Graziosi G."/>
            <person name="Henry R.J."/>
            <person name="Jayarama X."/>
            <person name="Ming R."/>
            <person name="Nagai C."/>
            <person name="Rounsley S."/>
            <person name="Sankoff D."/>
            <person name="Giuliano G."/>
            <person name="Albert V.A."/>
            <person name="Wincker P."/>
            <person name="Lashermes P."/>
        </authorList>
    </citation>
    <scope>NUCLEOTIDE SEQUENCE [LARGE SCALE GENOMIC DNA]</scope>
    <source>
        <strain evidence="7">cv. DH200-94</strain>
    </source>
</reference>
<dbReference type="GO" id="GO:0009408">
    <property type="term" value="P:response to heat"/>
    <property type="evidence" value="ECO:0007669"/>
    <property type="project" value="InterPro"/>
</dbReference>
<dbReference type="InParanoid" id="A0A068TS31"/>
<dbReference type="InterPro" id="IPR044587">
    <property type="entry name" value="HSP21-like"/>
</dbReference>
<evidence type="ECO:0000256" key="1">
    <source>
        <dbReference type="ARBA" id="ARBA00023016"/>
    </source>
</evidence>
<dbReference type="Pfam" id="PF00011">
    <property type="entry name" value="HSP20"/>
    <property type="match status" value="1"/>
</dbReference>
<gene>
    <name evidence="6" type="ORF">GSCOC_T00022152001</name>
</gene>
<dbReference type="FunCoup" id="A0A068TS31">
    <property type="interactions" value="8"/>
</dbReference>
<evidence type="ECO:0000259" key="5">
    <source>
        <dbReference type="PROSITE" id="PS01031"/>
    </source>
</evidence>